<gene>
    <name evidence="1" type="ORF">CAZ10_38730</name>
</gene>
<sequence length="89" mass="10444">MGFWIEIRCEDRFAKWSDGKGYSPERCWSHDNEGPMQEASDTQASVINAYRDLETEARARGWVKYRYGWVCPYCAVHRPAHFSKEVGHE</sequence>
<accession>A0A241XDU9</accession>
<dbReference type="Proteomes" id="UP000194857">
    <property type="component" value="Unassembled WGS sequence"/>
</dbReference>
<protein>
    <submittedName>
        <fullName evidence="1">Uncharacterized protein</fullName>
    </submittedName>
</protein>
<dbReference type="EMBL" id="NFFZ01000109">
    <property type="protein sequence ID" value="OTI50093.1"/>
    <property type="molecule type" value="Genomic_DNA"/>
</dbReference>
<comment type="caution">
    <text evidence="1">The sequence shown here is derived from an EMBL/GenBank/DDBJ whole genome shotgun (WGS) entry which is preliminary data.</text>
</comment>
<evidence type="ECO:0000313" key="1">
    <source>
        <dbReference type="EMBL" id="OTI50093.1"/>
    </source>
</evidence>
<dbReference type="RefSeq" id="WP_073662282.1">
    <property type="nucleotide sequence ID" value="NZ_CAADLW010000265.1"/>
</dbReference>
<proteinExistence type="predicted"/>
<dbReference type="AlphaFoldDB" id="A0A241XDU9"/>
<name>A0A241XDU9_PSEAI</name>
<evidence type="ECO:0000313" key="2">
    <source>
        <dbReference type="Proteomes" id="UP000194857"/>
    </source>
</evidence>
<organism evidence="1 2">
    <name type="scientific">Pseudomonas aeruginosa</name>
    <dbReference type="NCBI Taxonomy" id="287"/>
    <lineage>
        <taxon>Bacteria</taxon>
        <taxon>Pseudomonadati</taxon>
        <taxon>Pseudomonadota</taxon>
        <taxon>Gammaproteobacteria</taxon>
        <taxon>Pseudomonadales</taxon>
        <taxon>Pseudomonadaceae</taxon>
        <taxon>Pseudomonas</taxon>
    </lineage>
</organism>
<reference evidence="1 2" key="1">
    <citation type="submission" date="2017-05" db="EMBL/GenBank/DDBJ databases">
        <authorList>
            <person name="Song R."/>
            <person name="Chenine A.L."/>
            <person name="Ruprecht R.M."/>
        </authorList>
    </citation>
    <scope>NUCLEOTIDE SEQUENCE [LARGE SCALE GENOMIC DNA]</scope>
    <source>
        <strain evidence="1 2">S567_C10_BS</strain>
    </source>
</reference>